<evidence type="ECO:0000313" key="3">
    <source>
        <dbReference type="Proteomes" id="UP000315252"/>
    </source>
</evidence>
<keyword evidence="3" id="KW-1185">Reference proteome</keyword>
<dbReference type="PANTHER" id="PTHR42941">
    <property type="entry name" value="SLL1037 PROTEIN"/>
    <property type="match status" value="1"/>
</dbReference>
<dbReference type="NCBIfam" id="TIGR02122">
    <property type="entry name" value="TRAP_TAXI"/>
    <property type="match status" value="1"/>
</dbReference>
<evidence type="ECO:0000256" key="1">
    <source>
        <dbReference type="SAM" id="SignalP"/>
    </source>
</evidence>
<evidence type="ECO:0000313" key="2">
    <source>
        <dbReference type="EMBL" id="TQV79322.1"/>
    </source>
</evidence>
<dbReference type="SUPFAM" id="SSF53850">
    <property type="entry name" value="Periplasmic binding protein-like II"/>
    <property type="match status" value="1"/>
</dbReference>
<feature type="signal peptide" evidence="1">
    <location>
        <begin position="1"/>
        <end position="23"/>
    </location>
</feature>
<dbReference type="Pfam" id="PF16868">
    <property type="entry name" value="NMT1_3"/>
    <property type="match status" value="1"/>
</dbReference>
<dbReference type="RefSeq" id="WP_142897546.1">
    <property type="nucleotide sequence ID" value="NZ_ML660056.1"/>
</dbReference>
<dbReference type="PANTHER" id="PTHR42941:SF1">
    <property type="entry name" value="SLL1037 PROTEIN"/>
    <property type="match status" value="1"/>
</dbReference>
<comment type="caution">
    <text evidence="2">The sequence shown here is derived from an EMBL/GenBank/DDBJ whole genome shotgun (WGS) entry which is preliminary data.</text>
</comment>
<protein>
    <submittedName>
        <fullName evidence="2">TAXI family TRAP transporter solute-binding subunit</fullName>
    </submittedName>
</protein>
<proteinExistence type="predicted"/>
<gene>
    <name evidence="2" type="ORF">FKG95_16895</name>
</gene>
<dbReference type="InterPro" id="IPR011852">
    <property type="entry name" value="TRAP_TAXI"/>
</dbReference>
<dbReference type="OrthoDB" id="8188218at2"/>
<dbReference type="EMBL" id="VHSH01000005">
    <property type="protein sequence ID" value="TQV79322.1"/>
    <property type="molecule type" value="Genomic_DNA"/>
</dbReference>
<dbReference type="AlphaFoldDB" id="A0A545TQ22"/>
<dbReference type="Gene3D" id="3.40.190.10">
    <property type="entry name" value="Periplasmic binding protein-like II"/>
    <property type="match status" value="2"/>
</dbReference>
<feature type="chain" id="PRO_5021724061" evidence="1">
    <location>
        <begin position="24"/>
        <end position="367"/>
    </location>
</feature>
<sequence length="367" mass="40691">MLRRLFRTIIGGLVLLAAGSAHAADDLREQINKGTVSIISGGINGTYIRIATDLASVLDNNEDLRVLPIMGKGSVQNIDDILYLRGIDIGIVQSDVFAFVKESNRHPTIDNRVHYITKLYNEEFHLLVSKDIKSVEDLAGKKVNFGVRGSGTFMTASIVFDRLGVAPEPVSFDQGLALEKVKSGEIAGLVYVAGKPAQLFNSFEAGNGLQLLPIPLTEKILETYLPSRFSHDDYPQLIAEGEAVKTLAVGAVMAVYNWPQDHPRRQKTINFIDAFFSKFAEFQQAPRHRKWREVSLTAVVPGWNRYQPAEDWLAKNIVAGDETDSSKTAFEAFLASQESSLSEKLSDDASKEELFKLFQLWQASQSQ</sequence>
<dbReference type="Proteomes" id="UP000315252">
    <property type="component" value="Unassembled WGS sequence"/>
</dbReference>
<name>A0A545TQ22_9PROT</name>
<accession>A0A545TQ22</accession>
<organism evidence="2 3">
    <name type="scientific">Denitrobaculum tricleocarpae</name>
    <dbReference type="NCBI Taxonomy" id="2591009"/>
    <lineage>
        <taxon>Bacteria</taxon>
        <taxon>Pseudomonadati</taxon>
        <taxon>Pseudomonadota</taxon>
        <taxon>Alphaproteobacteria</taxon>
        <taxon>Rhodospirillales</taxon>
        <taxon>Rhodospirillaceae</taxon>
        <taxon>Denitrobaculum</taxon>
    </lineage>
</organism>
<reference evidence="2 3" key="1">
    <citation type="submission" date="2019-06" db="EMBL/GenBank/DDBJ databases">
        <title>Whole genome sequence for Rhodospirillaceae sp. R148.</title>
        <authorList>
            <person name="Wang G."/>
        </authorList>
    </citation>
    <scope>NUCLEOTIDE SEQUENCE [LARGE SCALE GENOMIC DNA]</scope>
    <source>
        <strain evidence="2 3">R148</strain>
    </source>
</reference>
<keyword evidence="1" id="KW-0732">Signal</keyword>